<keyword evidence="1" id="KW-0175">Coiled coil</keyword>
<dbReference type="Proteomes" id="UP001157006">
    <property type="component" value="Chromosome 4"/>
</dbReference>
<protein>
    <submittedName>
        <fullName evidence="2">Uncharacterized protein</fullName>
    </submittedName>
</protein>
<evidence type="ECO:0000313" key="3">
    <source>
        <dbReference type="Proteomes" id="UP001157006"/>
    </source>
</evidence>
<dbReference type="EMBL" id="OX451739">
    <property type="protein sequence ID" value="CAI8610735.1"/>
    <property type="molecule type" value="Genomic_DNA"/>
</dbReference>
<evidence type="ECO:0000256" key="1">
    <source>
        <dbReference type="SAM" id="Coils"/>
    </source>
</evidence>
<dbReference type="AlphaFoldDB" id="A0AAV1AJQ9"/>
<feature type="coiled-coil region" evidence="1">
    <location>
        <begin position="85"/>
        <end position="133"/>
    </location>
</feature>
<dbReference type="Pfam" id="PF03004">
    <property type="entry name" value="Transposase_24"/>
    <property type="match status" value="1"/>
</dbReference>
<organism evidence="2 3">
    <name type="scientific">Vicia faba</name>
    <name type="common">Broad bean</name>
    <name type="synonym">Faba vulgaris</name>
    <dbReference type="NCBI Taxonomy" id="3906"/>
    <lineage>
        <taxon>Eukaryota</taxon>
        <taxon>Viridiplantae</taxon>
        <taxon>Streptophyta</taxon>
        <taxon>Embryophyta</taxon>
        <taxon>Tracheophyta</taxon>
        <taxon>Spermatophyta</taxon>
        <taxon>Magnoliopsida</taxon>
        <taxon>eudicotyledons</taxon>
        <taxon>Gunneridae</taxon>
        <taxon>Pentapetalae</taxon>
        <taxon>rosids</taxon>
        <taxon>fabids</taxon>
        <taxon>Fabales</taxon>
        <taxon>Fabaceae</taxon>
        <taxon>Papilionoideae</taxon>
        <taxon>50 kb inversion clade</taxon>
        <taxon>NPAAA clade</taxon>
        <taxon>Hologalegina</taxon>
        <taxon>IRL clade</taxon>
        <taxon>Fabeae</taxon>
        <taxon>Vicia</taxon>
    </lineage>
</organism>
<reference evidence="2 3" key="1">
    <citation type="submission" date="2023-01" db="EMBL/GenBank/DDBJ databases">
        <authorList>
            <person name="Kreplak J."/>
        </authorList>
    </citation>
    <scope>NUCLEOTIDE SEQUENCE [LARGE SCALE GENOMIC DNA]</scope>
</reference>
<evidence type="ECO:0000313" key="2">
    <source>
        <dbReference type="EMBL" id="CAI8610735.1"/>
    </source>
</evidence>
<proteinExistence type="predicted"/>
<dbReference type="InterPro" id="IPR004252">
    <property type="entry name" value="Probable_transposase_24"/>
</dbReference>
<accession>A0AAV1AJQ9</accession>
<sequence>MVTHKKKNGQWVARRVENTHDDYVKHLTQATQNGNNVDGSEKLKLCKEAVGGKSRGRCYGTVRMAVNIHYGVSYLTQVTISNSNKEEESQAIEMARAEASRAREEAALANAHADEANVNAREAMAETAELKRKFEEI</sequence>
<keyword evidence="3" id="KW-1185">Reference proteome</keyword>
<gene>
    <name evidence="2" type="ORF">VFH_IV196280</name>
</gene>
<name>A0AAV1AJQ9_VICFA</name>